<sequence length="292" mass="33921">MNDLNKLIPTKPFLVCIDSDGCVFDTMELKHKECFVPATVLVWNLQGISKYVRETAEFVNLYSKTRGYNRFLALIRTFELLKTRQSVLERGIEIADLTPLINWAKETDNLSTKGLVDYINMQTNPNPIILQTLAWSKEVDENIKRMVKNVKPFPYVHKTLEKISKKADIVIVSSTPFDTIVREWEEQNMMQYLHGVAGQEQGTKEACIAQLSLKYNKQNIIMLGDSLNDRVAADLNDVFFYPIIPNNETNSWKDFYQKAFVPFIDKSYNNNLNPYYLQFQKELIDTPKWVLK</sequence>
<gene>
    <name evidence="1" type="ORF">N7548_00310</name>
</gene>
<keyword evidence="1" id="KW-0378">Hydrolase</keyword>
<reference evidence="1" key="1">
    <citation type="submission" date="2022-09" db="EMBL/GenBank/DDBJ databases">
        <title>Novel Mycoplasma species identified in domestic and wild animals.</title>
        <authorList>
            <person name="Volokhov D.V."/>
            <person name="Furtak V.A."/>
            <person name="Zagorodnyaya T.A."/>
        </authorList>
    </citation>
    <scope>NUCLEOTIDE SEQUENCE</scope>
    <source>
        <strain evidence="1">Oakley</strain>
    </source>
</reference>
<name>A0ABT2Y477_9MOLU</name>
<dbReference type="InterPro" id="IPR041492">
    <property type="entry name" value="HAD_2"/>
</dbReference>
<evidence type="ECO:0000313" key="1">
    <source>
        <dbReference type="EMBL" id="MCV2231268.1"/>
    </source>
</evidence>
<dbReference type="RefSeq" id="WP_263607381.1">
    <property type="nucleotide sequence ID" value="NZ_JAOVQM010000001.1"/>
</dbReference>
<dbReference type="Pfam" id="PF13419">
    <property type="entry name" value="HAD_2"/>
    <property type="match status" value="1"/>
</dbReference>
<comment type="caution">
    <text evidence="1">The sequence shown here is derived from an EMBL/GenBank/DDBJ whole genome shotgun (WGS) entry which is preliminary data.</text>
</comment>
<accession>A0ABT2Y477</accession>
<dbReference type="Proteomes" id="UP001177160">
    <property type="component" value="Unassembled WGS sequence"/>
</dbReference>
<dbReference type="Gene3D" id="3.40.50.1000">
    <property type="entry name" value="HAD superfamily/HAD-like"/>
    <property type="match status" value="1"/>
</dbReference>
<proteinExistence type="predicted"/>
<dbReference type="SUPFAM" id="SSF56784">
    <property type="entry name" value="HAD-like"/>
    <property type="match status" value="1"/>
</dbReference>
<dbReference type="InterPro" id="IPR023214">
    <property type="entry name" value="HAD_sf"/>
</dbReference>
<evidence type="ECO:0000313" key="2">
    <source>
        <dbReference type="Proteomes" id="UP001177160"/>
    </source>
</evidence>
<dbReference type="GO" id="GO:0016787">
    <property type="term" value="F:hydrolase activity"/>
    <property type="evidence" value="ECO:0007669"/>
    <property type="project" value="UniProtKB-KW"/>
</dbReference>
<protein>
    <submittedName>
        <fullName evidence="1">HAD family hydrolase</fullName>
    </submittedName>
</protein>
<dbReference type="EMBL" id="JAOVQM010000001">
    <property type="protein sequence ID" value="MCV2231268.1"/>
    <property type="molecule type" value="Genomic_DNA"/>
</dbReference>
<dbReference type="InterPro" id="IPR036412">
    <property type="entry name" value="HAD-like_sf"/>
</dbReference>
<keyword evidence="2" id="KW-1185">Reference proteome</keyword>
<organism evidence="1 2">
    <name type="scientific">Paracholeplasma manati</name>
    <dbReference type="NCBI Taxonomy" id="591373"/>
    <lineage>
        <taxon>Bacteria</taxon>
        <taxon>Bacillati</taxon>
        <taxon>Mycoplasmatota</taxon>
        <taxon>Mollicutes</taxon>
        <taxon>Acholeplasmatales</taxon>
        <taxon>Acholeplasmataceae</taxon>
        <taxon>Paracholeplasma</taxon>
    </lineage>
</organism>